<comment type="caution">
    <text evidence="2">The sequence shown here is derived from an EMBL/GenBank/DDBJ whole genome shotgun (WGS) entry which is preliminary data.</text>
</comment>
<accession>A0ABQ5J6B7</accession>
<name>A0ABQ5J6B7_9ASTR</name>
<feature type="region of interest" description="Disordered" evidence="1">
    <location>
        <begin position="37"/>
        <end position="66"/>
    </location>
</feature>
<organism evidence="2 3">
    <name type="scientific">Tanacetum coccineum</name>
    <dbReference type="NCBI Taxonomy" id="301880"/>
    <lineage>
        <taxon>Eukaryota</taxon>
        <taxon>Viridiplantae</taxon>
        <taxon>Streptophyta</taxon>
        <taxon>Embryophyta</taxon>
        <taxon>Tracheophyta</taxon>
        <taxon>Spermatophyta</taxon>
        <taxon>Magnoliopsida</taxon>
        <taxon>eudicotyledons</taxon>
        <taxon>Gunneridae</taxon>
        <taxon>Pentapetalae</taxon>
        <taxon>asterids</taxon>
        <taxon>campanulids</taxon>
        <taxon>Asterales</taxon>
        <taxon>Asteraceae</taxon>
        <taxon>Asteroideae</taxon>
        <taxon>Anthemideae</taxon>
        <taxon>Anthemidinae</taxon>
        <taxon>Tanacetum</taxon>
    </lineage>
</organism>
<dbReference type="EMBL" id="BQNB010021598">
    <property type="protein sequence ID" value="GJU08077.1"/>
    <property type="molecule type" value="Genomic_DNA"/>
</dbReference>
<keyword evidence="3" id="KW-1185">Reference proteome</keyword>
<protein>
    <submittedName>
        <fullName evidence="2">Uncharacterized protein</fullName>
    </submittedName>
</protein>
<gene>
    <name evidence="2" type="ORF">Tco_1124507</name>
</gene>
<reference evidence="2" key="2">
    <citation type="submission" date="2022-01" db="EMBL/GenBank/DDBJ databases">
        <authorList>
            <person name="Yamashiro T."/>
            <person name="Shiraishi A."/>
            <person name="Satake H."/>
            <person name="Nakayama K."/>
        </authorList>
    </citation>
    <scope>NUCLEOTIDE SEQUENCE</scope>
</reference>
<reference evidence="2" key="1">
    <citation type="journal article" date="2022" name="Int. J. Mol. Sci.">
        <title>Draft Genome of Tanacetum Coccineum: Genomic Comparison of Closely Related Tanacetum-Family Plants.</title>
        <authorList>
            <person name="Yamashiro T."/>
            <person name="Shiraishi A."/>
            <person name="Nakayama K."/>
            <person name="Satake H."/>
        </authorList>
    </citation>
    <scope>NUCLEOTIDE SEQUENCE</scope>
</reference>
<proteinExistence type="predicted"/>
<dbReference type="Proteomes" id="UP001151760">
    <property type="component" value="Unassembled WGS sequence"/>
</dbReference>
<evidence type="ECO:0000313" key="3">
    <source>
        <dbReference type="Proteomes" id="UP001151760"/>
    </source>
</evidence>
<sequence length="200" mass="22192">MIPWSSDPSNNVADKAVHKELGDSLVRAATTVSSLEAKHDSGNITKTRSKAIPNESSSQRTNSGGVPWAMKNHMGILLLKLGLRMYLKHTNDSSAARGTAKRGGFMDIDADEEITLVSVQNVDEEMFDVNVLDGEDKGLLANMEGYKLNNLKLKDFDSIQEMFDRAFKRVNTSEDFRTKLVEGKEKRGGTELIQETTKKQ</sequence>
<evidence type="ECO:0000313" key="2">
    <source>
        <dbReference type="EMBL" id="GJU08077.1"/>
    </source>
</evidence>
<feature type="compositionally biased region" description="Polar residues" evidence="1">
    <location>
        <begin position="54"/>
        <end position="64"/>
    </location>
</feature>
<evidence type="ECO:0000256" key="1">
    <source>
        <dbReference type="SAM" id="MobiDB-lite"/>
    </source>
</evidence>